<reference evidence="1 2" key="1">
    <citation type="submission" date="2019-03" db="EMBL/GenBank/DDBJ databases">
        <title>Genomic analyses of the natural microbiome of Caenorhabditis elegans.</title>
        <authorList>
            <person name="Samuel B."/>
        </authorList>
    </citation>
    <scope>NUCLEOTIDE SEQUENCE [LARGE SCALE GENOMIC DNA]</scope>
    <source>
        <strain evidence="1 2">JUb102</strain>
    </source>
</reference>
<dbReference type="Gene3D" id="2.60.120.620">
    <property type="entry name" value="q2cbj1_9rhob like domain"/>
    <property type="match status" value="1"/>
</dbReference>
<dbReference type="RefSeq" id="WP_230085069.1">
    <property type="nucleotide sequence ID" value="NZ_CABKTH010000024.1"/>
</dbReference>
<organism evidence="1 2">
    <name type="scientific">Providencia alcalifaciens</name>
    <dbReference type="NCBI Taxonomy" id="126385"/>
    <lineage>
        <taxon>Bacteria</taxon>
        <taxon>Pseudomonadati</taxon>
        <taxon>Pseudomonadota</taxon>
        <taxon>Gammaproteobacteria</taxon>
        <taxon>Enterobacterales</taxon>
        <taxon>Morganellaceae</taxon>
        <taxon>Providencia</taxon>
    </lineage>
</organism>
<evidence type="ECO:0000313" key="1">
    <source>
        <dbReference type="EMBL" id="TCT31500.1"/>
    </source>
</evidence>
<dbReference type="Proteomes" id="UP000295055">
    <property type="component" value="Unassembled WGS sequence"/>
</dbReference>
<dbReference type="EMBL" id="SMAS01000007">
    <property type="protein sequence ID" value="TCT31500.1"/>
    <property type="molecule type" value="Genomic_DNA"/>
</dbReference>
<evidence type="ECO:0000313" key="2">
    <source>
        <dbReference type="Proteomes" id="UP000295055"/>
    </source>
</evidence>
<protein>
    <submittedName>
        <fullName evidence="1">2-oxoglutarate-Fe(II)-dependent oxygenase superfamily protein</fullName>
    </submittedName>
</protein>
<comment type="caution">
    <text evidence="1">The sequence shown here is derived from an EMBL/GenBank/DDBJ whole genome shotgun (WGS) entry which is preliminary data.</text>
</comment>
<name>A0A4V2V3C8_9GAMM</name>
<sequence length="227" mass="26400">MREIHKLTNSFNNKGYVQFPIEQYFSELDKFYDDFLDINDAEWSFIIKNKFAPVDYYKNKHSKLEIEQEREKALQEYHQGNFCYSFRRITDNQQRKSVSSFLAIKTFLDSTEFKSFLSEITKKSINTLSLCYLSWFDLGDFLTTHCDSGSCINIVINFTKGWEHNHGGLTFILDKQKENIIEALVPTYLSTLIIDTGEKSIPHFVSMVSSVGVRGSKRMAVVARYDA</sequence>
<dbReference type="AlphaFoldDB" id="A0A4V2V3C8"/>
<accession>A0A4V2V3C8</accession>
<proteinExistence type="predicted"/>
<gene>
    <name evidence="1" type="ORF">EC835_10728</name>
</gene>